<dbReference type="NCBIfam" id="TIGR04047">
    <property type="entry name" value="MSMEG_0565_glyc"/>
    <property type="match status" value="1"/>
</dbReference>
<dbReference type="InterPro" id="IPR028098">
    <property type="entry name" value="Glyco_trans_4-like_N"/>
</dbReference>
<comment type="caution">
    <text evidence="5">The sequence shown here is derived from an EMBL/GenBank/DDBJ whole genome shotgun (WGS) entry which is preliminary data.</text>
</comment>
<dbReference type="InterPro" id="IPR023986">
    <property type="entry name" value="GlycosylTfrase_MSMEG0565"/>
</dbReference>
<evidence type="ECO:0000259" key="4">
    <source>
        <dbReference type="Pfam" id="PF13439"/>
    </source>
</evidence>
<dbReference type="SUPFAM" id="SSF53756">
    <property type="entry name" value="UDP-Glycosyltransferase/glycogen phosphorylase"/>
    <property type="match status" value="1"/>
</dbReference>
<evidence type="ECO:0000256" key="1">
    <source>
        <dbReference type="ARBA" id="ARBA00022679"/>
    </source>
</evidence>
<keyword evidence="1" id="KW-0808">Transferase</keyword>
<dbReference type="Proteomes" id="UP001331561">
    <property type="component" value="Unassembled WGS sequence"/>
</dbReference>
<dbReference type="InterPro" id="IPR001296">
    <property type="entry name" value="Glyco_trans_1"/>
</dbReference>
<feature type="domain" description="Glycosyl transferase family 1" evidence="3">
    <location>
        <begin position="214"/>
        <end position="369"/>
    </location>
</feature>
<proteinExistence type="predicted"/>
<accession>A0ABU6K2W2</accession>
<dbReference type="Pfam" id="PF00534">
    <property type="entry name" value="Glycos_transf_1"/>
    <property type="match status" value="1"/>
</dbReference>
<dbReference type="Pfam" id="PF13439">
    <property type="entry name" value="Glyco_transf_4"/>
    <property type="match status" value="1"/>
</dbReference>
<feature type="region of interest" description="Disordered" evidence="2">
    <location>
        <begin position="1"/>
        <end position="20"/>
    </location>
</feature>
<gene>
    <name evidence="5" type="ORF">VVD49_08600</name>
</gene>
<sequence>MASQELLPSHTCGRGAGGEGAFNQQRPLHIALLTHSINPRGGVVHTLELANALHNADHTVTIMAPAEAGQTLFRDMPCEVQLIPVAAASKDTVEMVASRIDAYVSHLTSTLQHQHFDILHAQDSISGNALANLKERSLIAGFVRTVHHLDNFTNPQLATWQMRAWREADTVLCVSQLWRAHMRSEHGVDTQLVHNGVDAERYSTRTDASDARVRGELNIGMNKPVFLAVGGIEERKNTLRILQAFIQFHARMPAARLVIAGGASLLDHNSYSREFHTLLRESGLSFGAGQAVHITGTLIDADMPALFRAADVLLMPSLREGFGLVVLEALASGTPVVVSQIAPFTEYLDEALCHWCDPSDADSIADAMRIAASATRGAALRELAASLIDTFSWQRSAEGHVALYRKHLAESTSALADATT</sequence>
<dbReference type="CDD" id="cd03801">
    <property type="entry name" value="GT4_PimA-like"/>
    <property type="match status" value="1"/>
</dbReference>
<evidence type="ECO:0000256" key="2">
    <source>
        <dbReference type="SAM" id="MobiDB-lite"/>
    </source>
</evidence>
<name>A0ABU6K2W2_9RHOO</name>
<protein>
    <submittedName>
        <fullName evidence="5">MSMEG_0565 family glycosyltransferase</fullName>
    </submittedName>
</protein>
<dbReference type="RefSeq" id="WP_327598957.1">
    <property type="nucleotide sequence ID" value="NZ_JAYXHS010000001.1"/>
</dbReference>
<feature type="domain" description="Glycosyltransferase subfamily 4-like N-terminal" evidence="4">
    <location>
        <begin position="40"/>
        <end position="201"/>
    </location>
</feature>
<evidence type="ECO:0000313" key="5">
    <source>
        <dbReference type="EMBL" id="MEC5385781.1"/>
    </source>
</evidence>
<dbReference type="PANTHER" id="PTHR46401:SF2">
    <property type="entry name" value="GLYCOSYLTRANSFERASE WBBK-RELATED"/>
    <property type="match status" value="1"/>
</dbReference>
<dbReference type="Gene3D" id="3.40.50.2000">
    <property type="entry name" value="Glycogen Phosphorylase B"/>
    <property type="match status" value="2"/>
</dbReference>
<evidence type="ECO:0000313" key="6">
    <source>
        <dbReference type="Proteomes" id="UP001331561"/>
    </source>
</evidence>
<organism evidence="5 6">
    <name type="scientific">Uliginosibacterium silvisoli</name>
    <dbReference type="NCBI Taxonomy" id="3114758"/>
    <lineage>
        <taxon>Bacteria</taxon>
        <taxon>Pseudomonadati</taxon>
        <taxon>Pseudomonadota</taxon>
        <taxon>Betaproteobacteria</taxon>
        <taxon>Rhodocyclales</taxon>
        <taxon>Zoogloeaceae</taxon>
        <taxon>Uliginosibacterium</taxon>
    </lineage>
</organism>
<reference evidence="5 6" key="1">
    <citation type="submission" date="2024-01" db="EMBL/GenBank/DDBJ databases">
        <title>Uliginosibacterium soil sp. nov.</title>
        <authorList>
            <person name="Lv Y."/>
        </authorList>
    </citation>
    <scope>NUCLEOTIDE SEQUENCE [LARGE SCALE GENOMIC DNA]</scope>
    <source>
        <strain evidence="5 6">H3</strain>
    </source>
</reference>
<evidence type="ECO:0000259" key="3">
    <source>
        <dbReference type="Pfam" id="PF00534"/>
    </source>
</evidence>
<keyword evidence="6" id="KW-1185">Reference proteome</keyword>
<dbReference type="PANTHER" id="PTHR46401">
    <property type="entry name" value="GLYCOSYLTRANSFERASE WBBK-RELATED"/>
    <property type="match status" value="1"/>
</dbReference>
<dbReference type="EMBL" id="JAYXHS010000001">
    <property type="protein sequence ID" value="MEC5385781.1"/>
    <property type="molecule type" value="Genomic_DNA"/>
</dbReference>